<feature type="domain" description="Peptidase M1 leukotriene A4 hydrolase/aminopeptidase C-terminal" evidence="8">
    <location>
        <begin position="36"/>
        <end position="90"/>
    </location>
</feature>
<keyword evidence="6" id="KW-0862">Zinc</keyword>
<comment type="caution">
    <text evidence="9">The sequence shown here is derived from an EMBL/GenBank/DDBJ whole genome shotgun (WGS) entry which is preliminary data.</text>
</comment>
<dbReference type="GO" id="GO:0043171">
    <property type="term" value="P:peptide catabolic process"/>
    <property type="evidence" value="ECO:0007669"/>
    <property type="project" value="TreeGrafter"/>
</dbReference>
<dbReference type="PANTHER" id="PTHR45726:SF3">
    <property type="entry name" value="LEUKOTRIENE A-4 HYDROLASE"/>
    <property type="match status" value="1"/>
</dbReference>
<gene>
    <name evidence="9" type="ORF">EB796_005545</name>
</gene>
<reference evidence="9" key="1">
    <citation type="submission" date="2020-06" db="EMBL/GenBank/DDBJ databases">
        <title>Draft genome of Bugula neritina, a colonial animal packing powerful symbionts and potential medicines.</title>
        <authorList>
            <person name="Rayko M."/>
        </authorList>
    </citation>
    <scope>NUCLEOTIDE SEQUENCE [LARGE SCALE GENOMIC DNA]</scope>
    <source>
        <strain evidence="9">Kwan_BN1</strain>
    </source>
</reference>
<evidence type="ECO:0000256" key="2">
    <source>
        <dbReference type="ARBA" id="ARBA00010136"/>
    </source>
</evidence>
<dbReference type="Gene3D" id="1.25.40.320">
    <property type="entry name" value="Peptidase M1, leukotriene A4 hydrolase/aminopeptidase C-terminal domain"/>
    <property type="match status" value="1"/>
</dbReference>
<dbReference type="InterPro" id="IPR016024">
    <property type="entry name" value="ARM-type_fold"/>
</dbReference>
<evidence type="ECO:0000256" key="4">
    <source>
        <dbReference type="ARBA" id="ARBA00022723"/>
    </source>
</evidence>
<evidence type="ECO:0000313" key="9">
    <source>
        <dbReference type="EMBL" id="KAF6036155.1"/>
    </source>
</evidence>
<dbReference type="EMBL" id="VXIV02000771">
    <property type="protein sequence ID" value="KAF6036155.1"/>
    <property type="molecule type" value="Genomic_DNA"/>
</dbReference>
<keyword evidence="7" id="KW-0482">Metalloprotease</keyword>
<keyword evidence="4" id="KW-0479">Metal-binding</keyword>
<name>A0A7J7KD89_BUGNE</name>
<evidence type="ECO:0000259" key="8">
    <source>
        <dbReference type="Pfam" id="PF09127"/>
    </source>
</evidence>
<sequence>MTSLCTQYDIRIIFSAVVEPWLRAYIQKFKGKSIKTDEWKEFLYSYFSTEEQDAMPVERILQMGDLYELPKSNNAEIVSRWYQLCLRGRTRNH</sequence>
<dbReference type="GO" id="GO:0008270">
    <property type="term" value="F:zinc ion binding"/>
    <property type="evidence" value="ECO:0007669"/>
    <property type="project" value="InterPro"/>
</dbReference>
<dbReference type="AlphaFoldDB" id="A0A7J7KD89"/>
<protein>
    <recommendedName>
        <fullName evidence="8">Peptidase M1 leukotriene A4 hydrolase/aminopeptidase C-terminal domain-containing protein</fullName>
    </recommendedName>
</protein>
<keyword evidence="3" id="KW-0645">Protease</keyword>
<evidence type="ECO:0000313" key="10">
    <source>
        <dbReference type="Proteomes" id="UP000593567"/>
    </source>
</evidence>
<comment type="cofactor">
    <cofactor evidence="1">
        <name>Zn(2+)</name>
        <dbReference type="ChEBI" id="CHEBI:29105"/>
    </cofactor>
</comment>
<evidence type="ECO:0000256" key="7">
    <source>
        <dbReference type="ARBA" id="ARBA00023049"/>
    </source>
</evidence>
<accession>A0A7J7KD89</accession>
<dbReference type="Proteomes" id="UP000593567">
    <property type="component" value="Unassembled WGS sequence"/>
</dbReference>
<evidence type="ECO:0000256" key="6">
    <source>
        <dbReference type="ARBA" id="ARBA00022833"/>
    </source>
</evidence>
<organism evidence="9 10">
    <name type="scientific">Bugula neritina</name>
    <name type="common">Brown bryozoan</name>
    <name type="synonym">Sertularia neritina</name>
    <dbReference type="NCBI Taxonomy" id="10212"/>
    <lineage>
        <taxon>Eukaryota</taxon>
        <taxon>Metazoa</taxon>
        <taxon>Spiralia</taxon>
        <taxon>Lophotrochozoa</taxon>
        <taxon>Bryozoa</taxon>
        <taxon>Gymnolaemata</taxon>
        <taxon>Cheilostomatida</taxon>
        <taxon>Flustrina</taxon>
        <taxon>Buguloidea</taxon>
        <taxon>Bugulidae</taxon>
        <taxon>Bugula</taxon>
    </lineage>
</organism>
<dbReference type="GO" id="GO:0005829">
    <property type="term" value="C:cytosol"/>
    <property type="evidence" value="ECO:0007669"/>
    <property type="project" value="TreeGrafter"/>
</dbReference>
<dbReference type="InterPro" id="IPR015211">
    <property type="entry name" value="Peptidase_M1_C"/>
</dbReference>
<evidence type="ECO:0000256" key="5">
    <source>
        <dbReference type="ARBA" id="ARBA00022801"/>
    </source>
</evidence>
<proteinExistence type="inferred from homology"/>
<keyword evidence="10" id="KW-1185">Reference proteome</keyword>
<comment type="similarity">
    <text evidence="2">Belongs to the peptidase M1 family.</text>
</comment>
<evidence type="ECO:0000256" key="3">
    <source>
        <dbReference type="ARBA" id="ARBA00022670"/>
    </source>
</evidence>
<dbReference type="Pfam" id="PF09127">
    <property type="entry name" value="Leuk-A4-hydro_C"/>
    <property type="match status" value="1"/>
</dbReference>
<dbReference type="OrthoDB" id="79562at2759"/>
<dbReference type="PANTHER" id="PTHR45726">
    <property type="entry name" value="LEUKOTRIENE A-4 HYDROLASE"/>
    <property type="match status" value="1"/>
</dbReference>
<dbReference type="InterPro" id="IPR034015">
    <property type="entry name" value="M1_LTA4H"/>
</dbReference>
<dbReference type="GO" id="GO:0006508">
    <property type="term" value="P:proteolysis"/>
    <property type="evidence" value="ECO:0007669"/>
    <property type="project" value="UniProtKB-KW"/>
</dbReference>
<dbReference type="SUPFAM" id="SSF48371">
    <property type="entry name" value="ARM repeat"/>
    <property type="match status" value="1"/>
</dbReference>
<keyword evidence="5" id="KW-0378">Hydrolase</keyword>
<evidence type="ECO:0000256" key="1">
    <source>
        <dbReference type="ARBA" id="ARBA00001947"/>
    </source>
</evidence>
<dbReference type="InterPro" id="IPR038502">
    <property type="entry name" value="M1_LTA-4_hydro/amino_C_sf"/>
</dbReference>
<dbReference type="GO" id="GO:0004177">
    <property type="term" value="F:aminopeptidase activity"/>
    <property type="evidence" value="ECO:0007669"/>
    <property type="project" value="TreeGrafter"/>
</dbReference>
<dbReference type="GO" id="GO:0004301">
    <property type="term" value="F:epoxide hydrolase activity"/>
    <property type="evidence" value="ECO:0007669"/>
    <property type="project" value="TreeGrafter"/>
</dbReference>
<dbReference type="GO" id="GO:0008237">
    <property type="term" value="F:metallopeptidase activity"/>
    <property type="evidence" value="ECO:0007669"/>
    <property type="project" value="UniProtKB-KW"/>
</dbReference>